<evidence type="ECO:0000256" key="4">
    <source>
        <dbReference type="SAM" id="Phobius"/>
    </source>
</evidence>
<feature type="compositionally biased region" description="Basic and acidic residues" evidence="3">
    <location>
        <begin position="169"/>
        <end position="180"/>
    </location>
</feature>
<comment type="caution">
    <text evidence="6">The sequence shown here is derived from an EMBL/GenBank/DDBJ whole genome shotgun (WGS) entry which is preliminary data.</text>
</comment>
<feature type="region of interest" description="Disordered" evidence="3">
    <location>
        <begin position="169"/>
        <end position="198"/>
    </location>
</feature>
<keyword evidence="2" id="KW-0446">Lipid-binding</keyword>
<dbReference type="PROSITE" id="PS51228">
    <property type="entry name" value="ACB_2"/>
    <property type="match status" value="1"/>
</dbReference>
<keyword evidence="4" id="KW-0812">Transmembrane</keyword>
<keyword evidence="4" id="KW-0472">Membrane</keyword>
<sequence length="291" mass="32583">MHSSRDARDATRRDAEVVCIRKAHTGPAQPGGIGQSQVPGAGSYRPSYEVMLRFYSLYKQAVCGPCTASRPGFWDPVGRYKWDAWSRLGKMSSESAMAAYVDEMKKVAQEVINTMPMNEKTASLFHHFEPLYLVIDDMPQPPGSLLTLGEVRIYIEECWSVTVGLKGSEQAERPAEKKSEDEEQAGPNEDSFLPEDPDRDFSQVEVIDITANTIPNDLGVSEGLVLTSDSESEVFCDSVDSVEQLSNIKEEWWWPFDVSGQTALLFLVWPFVAQGVFYLLRKAQRRSHTSS</sequence>
<dbReference type="PRINTS" id="PR00689">
    <property type="entry name" value="ACOABINDINGP"/>
</dbReference>
<evidence type="ECO:0000256" key="2">
    <source>
        <dbReference type="ARBA" id="ARBA00023121"/>
    </source>
</evidence>
<reference evidence="6 7" key="1">
    <citation type="submission" date="2019-06" db="EMBL/GenBank/DDBJ databases">
        <title>Draft genomes of female and male turbot (Scophthalmus maximus).</title>
        <authorList>
            <person name="Xu H."/>
            <person name="Xu X.-W."/>
            <person name="Shao C."/>
            <person name="Chen S."/>
        </authorList>
    </citation>
    <scope>NUCLEOTIDE SEQUENCE [LARGE SCALE GENOMIC DNA]</scope>
    <source>
        <strain evidence="6">Ysfricsl-2016a</strain>
        <tissue evidence="6">Blood</tissue>
    </source>
</reference>
<evidence type="ECO:0000313" key="6">
    <source>
        <dbReference type="EMBL" id="KAF0024982.1"/>
    </source>
</evidence>
<dbReference type="FunFam" id="1.20.80.10:FF:000010">
    <property type="entry name" value="Acyl-CoA-binding domain-containing protein 5"/>
    <property type="match status" value="1"/>
</dbReference>
<dbReference type="Proteomes" id="UP000438429">
    <property type="component" value="Unassembled WGS sequence"/>
</dbReference>
<dbReference type="InterPro" id="IPR035984">
    <property type="entry name" value="Acyl-CoA-binding_sf"/>
</dbReference>
<keyword evidence="1" id="KW-0175">Coiled coil</keyword>
<accession>A0A6A4S0L5</accession>
<name>A0A6A4S0L5_SCOMX</name>
<gene>
    <name evidence="6" type="ORF">F2P81_021863</name>
</gene>
<feature type="domain" description="ACB" evidence="5">
    <location>
        <begin position="1"/>
        <end position="113"/>
    </location>
</feature>
<feature type="transmembrane region" description="Helical" evidence="4">
    <location>
        <begin position="263"/>
        <end position="280"/>
    </location>
</feature>
<dbReference type="InterPro" id="IPR014352">
    <property type="entry name" value="FERM/acyl-CoA-bd_prot_sf"/>
</dbReference>
<evidence type="ECO:0000313" key="7">
    <source>
        <dbReference type="Proteomes" id="UP000438429"/>
    </source>
</evidence>
<evidence type="ECO:0000256" key="1">
    <source>
        <dbReference type="ARBA" id="ARBA00023054"/>
    </source>
</evidence>
<dbReference type="GO" id="GO:0005737">
    <property type="term" value="C:cytoplasm"/>
    <property type="evidence" value="ECO:0007669"/>
    <property type="project" value="TreeGrafter"/>
</dbReference>
<dbReference type="EMBL" id="VEVO01000020">
    <property type="protein sequence ID" value="KAF0024982.1"/>
    <property type="molecule type" value="Genomic_DNA"/>
</dbReference>
<protein>
    <recommendedName>
        <fullName evidence="5">ACB domain-containing protein</fullName>
    </recommendedName>
</protein>
<dbReference type="InterPro" id="IPR000582">
    <property type="entry name" value="Acyl-CoA-binding_protein"/>
</dbReference>
<dbReference type="Pfam" id="PF00887">
    <property type="entry name" value="ACBP"/>
    <property type="match status" value="1"/>
</dbReference>
<evidence type="ECO:0000259" key="5">
    <source>
        <dbReference type="PROSITE" id="PS51228"/>
    </source>
</evidence>
<dbReference type="PANTHER" id="PTHR23310:SF53">
    <property type="entry name" value="ACYL-COA-BINDING DOMAIN-CONTAINING PROTEIN 4"/>
    <property type="match status" value="1"/>
</dbReference>
<dbReference type="GO" id="GO:0006631">
    <property type="term" value="P:fatty acid metabolic process"/>
    <property type="evidence" value="ECO:0007669"/>
    <property type="project" value="TreeGrafter"/>
</dbReference>
<keyword evidence="4" id="KW-1133">Transmembrane helix</keyword>
<dbReference type="PANTHER" id="PTHR23310">
    <property type="entry name" value="ACYL-COA-BINDING PROTEIN, ACBP"/>
    <property type="match status" value="1"/>
</dbReference>
<evidence type="ECO:0000256" key="3">
    <source>
        <dbReference type="SAM" id="MobiDB-lite"/>
    </source>
</evidence>
<dbReference type="AlphaFoldDB" id="A0A6A4S0L5"/>
<dbReference type="SUPFAM" id="SSF47027">
    <property type="entry name" value="Acyl-CoA binding protein"/>
    <property type="match status" value="1"/>
</dbReference>
<dbReference type="GO" id="GO:0000062">
    <property type="term" value="F:fatty-acyl-CoA binding"/>
    <property type="evidence" value="ECO:0007669"/>
    <property type="project" value="InterPro"/>
</dbReference>
<proteinExistence type="predicted"/>
<organism evidence="6 7">
    <name type="scientific">Scophthalmus maximus</name>
    <name type="common">Turbot</name>
    <name type="synonym">Psetta maxima</name>
    <dbReference type="NCBI Taxonomy" id="52904"/>
    <lineage>
        <taxon>Eukaryota</taxon>
        <taxon>Metazoa</taxon>
        <taxon>Chordata</taxon>
        <taxon>Craniata</taxon>
        <taxon>Vertebrata</taxon>
        <taxon>Euteleostomi</taxon>
        <taxon>Actinopterygii</taxon>
        <taxon>Neopterygii</taxon>
        <taxon>Teleostei</taxon>
        <taxon>Neoteleostei</taxon>
        <taxon>Acanthomorphata</taxon>
        <taxon>Carangaria</taxon>
        <taxon>Pleuronectiformes</taxon>
        <taxon>Pleuronectoidei</taxon>
        <taxon>Scophthalmidae</taxon>
        <taxon>Scophthalmus</taxon>
    </lineage>
</organism>
<dbReference type="Gene3D" id="1.20.80.10">
    <property type="match status" value="1"/>
</dbReference>